<sequence>MAVSRDAAAESFFASLKDEMYQFDDGSYLSEIVAGRDYYRRADPITVRVVEYTLGADETVYRLATTVLDPAATPARELAALYTQRWEIETALDELKTHQGGAGFVLRSQHPSGVEQEIYGFLLTHHAPRSLMHDTALAAEIDPDRLSFLRTLRLVRRQVTDQAGFSPTRLKRSLQAARDEILRLPLPKTASTQVMLRAGTREGCHRADRVDVC</sequence>
<dbReference type="OrthoDB" id="477305at2"/>
<proteinExistence type="predicted"/>
<protein>
    <submittedName>
        <fullName evidence="2">Transposase DDE domain-containing protein</fullName>
    </submittedName>
</protein>
<feature type="domain" description="Transposase IS4-like" evidence="1">
    <location>
        <begin position="38"/>
        <end position="118"/>
    </location>
</feature>
<evidence type="ECO:0000259" key="1">
    <source>
        <dbReference type="Pfam" id="PF01609"/>
    </source>
</evidence>
<dbReference type="GO" id="GO:0004803">
    <property type="term" value="F:transposase activity"/>
    <property type="evidence" value="ECO:0007669"/>
    <property type="project" value="InterPro"/>
</dbReference>
<dbReference type="InterPro" id="IPR012337">
    <property type="entry name" value="RNaseH-like_sf"/>
</dbReference>
<dbReference type="Pfam" id="PF01609">
    <property type="entry name" value="DDE_Tnp_1"/>
    <property type="match status" value="1"/>
</dbReference>
<evidence type="ECO:0000313" key="2">
    <source>
        <dbReference type="EMBL" id="SDZ48518.1"/>
    </source>
</evidence>
<accession>A0A1H3TF50</accession>
<dbReference type="InterPro" id="IPR002559">
    <property type="entry name" value="Transposase_11"/>
</dbReference>
<reference evidence="3" key="1">
    <citation type="submission" date="2016-10" db="EMBL/GenBank/DDBJ databases">
        <authorList>
            <person name="Varghese N."/>
            <person name="Submissions S."/>
        </authorList>
    </citation>
    <scope>NUCLEOTIDE SEQUENCE [LARGE SCALE GENOMIC DNA]</scope>
    <source>
        <strain evidence="3">CGMCC 4.3530</strain>
    </source>
</reference>
<evidence type="ECO:0000313" key="3">
    <source>
        <dbReference type="Proteomes" id="UP000199529"/>
    </source>
</evidence>
<dbReference type="AlphaFoldDB" id="A0A1H3TF50"/>
<gene>
    <name evidence="2" type="ORF">SAMN05216215_10819</name>
</gene>
<dbReference type="PANTHER" id="PTHR33258">
    <property type="entry name" value="TRANSPOSASE INSL FOR INSERTION SEQUENCE ELEMENT IS186A-RELATED"/>
    <property type="match status" value="1"/>
</dbReference>
<dbReference type="GO" id="GO:0003677">
    <property type="term" value="F:DNA binding"/>
    <property type="evidence" value="ECO:0007669"/>
    <property type="project" value="InterPro"/>
</dbReference>
<dbReference type="SUPFAM" id="SSF53098">
    <property type="entry name" value="Ribonuclease H-like"/>
    <property type="match status" value="1"/>
</dbReference>
<keyword evidence="3" id="KW-1185">Reference proteome</keyword>
<dbReference type="EMBL" id="FNOK01000081">
    <property type="protein sequence ID" value="SDZ48518.1"/>
    <property type="molecule type" value="Genomic_DNA"/>
</dbReference>
<dbReference type="STRING" id="418495.SAMN05216215_10819"/>
<dbReference type="Proteomes" id="UP000199529">
    <property type="component" value="Unassembled WGS sequence"/>
</dbReference>
<name>A0A1H3TF50_9PSEU</name>
<dbReference type="PANTHER" id="PTHR33258:SF1">
    <property type="entry name" value="TRANSPOSASE INSL FOR INSERTION SEQUENCE ELEMENT IS186A-RELATED"/>
    <property type="match status" value="1"/>
</dbReference>
<organism evidence="2 3">
    <name type="scientific">Saccharopolyspora shandongensis</name>
    <dbReference type="NCBI Taxonomy" id="418495"/>
    <lineage>
        <taxon>Bacteria</taxon>
        <taxon>Bacillati</taxon>
        <taxon>Actinomycetota</taxon>
        <taxon>Actinomycetes</taxon>
        <taxon>Pseudonocardiales</taxon>
        <taxon>Pseudonocardiaceae</taxon>
        <taxon>Saccharopolyspora</taxon>
    </lineage>
</organism>
<dbReference type="GO" id="GO:0006313">
    <property type="term" value="P:DNA transposition"/>
    <property type="evidence" value="ECO:0007669"/>
    <property type="project" value="InterPro"/>
</dbReference>